<feature type="domain" description="DUF5753" evidence="1">
    <location>
        <begin position="3"/>
        <end position="53"/>
    </location>
</feature>
<name>A0A4P6Q783_9ACTN</name>
<protein>
    <recommendedName>
        <fullName evidence="1">DUF5753 domain-containing protein</fullName>
    </recommendedName>
</protein>
<accession>A0A4P6Q783</accession>
<evidence type="ECO:0000259" key="1">
    <source>
        <dbReference type="Pfam" id="PF19054"/>
    </source>
</evidence>
<organism evidence="2 3">
    <name type="scientific">Streptomonospora litoralis</name>
    <dbReference type="NCBI Taxonomy" id="2498135"/>
    <lineage>
        <taxon>Bacteria</taxon>
        <taxon>Bacillati</taxon>
        <taxon>Actinomycetota</taxon>
        <taxon>Actinomycetes</taxon>
        <taxon>Streptosporangiales</taxon>
        <taxon>Nocardiopsidaceae</taxon>
        <taxon>Streptomonospora</taxon>
    </lineage>
</organism>
<sequence>MALPSGGMVAHCEHLLGQVVVNSPKDVGKMLRYFDHLQSEALSPGASRDLIQRMRGDLG</sequence>
<dbReference type="Pfam" id="PF19054">
    <property type="entry name" value="DUF5753"/>
    <property type="match status" value="1"/>
</dbReference>
<dbReference type="InterPro" id="IPR043917">
    <property type="entry name" value="DUF5753"/>
</dbReference>
<evidence type="ECO:0000313" key="3">
    <source>
        <dbReference type="Proteomes" id="UP000292235"/>
    </source>
</evidence>
<gene>
    <name evidence="2" type="ORF">EKD16_24520</name>
</gene>
<evidence type="ECO:0000313" key="2">
    <source>
        <dbReference type="EMBL" id="QBI56648.1"/>
    </source>
</evidence>
<dbReference type="EMBL" id="CP036455">
    <property type="protein sequence ID" value="QBI56648.1"/>
    <property type="molecule type" value="Genomic_DNA"/>
</dbReference>
<proteinExistence type="predicted"/>
<keyword evidence="3" id="KW-1185">Reference proteome</keyword>
<dbReference type="KEGG" id="strr:EKD16_24520"/>
<reference evidence="2 3" key="1">
    <citation type="submission" date="2019-02" db="EMBL/GenBank/DDBJ databases">
        <authorList>
            <person name="Khodamoradi S."/>
            <person name="Hahnke R.L."/>
            <person name="Kaempfer P."/>
            <person name="Schumann P."/>
            <person name="Rohde M."/>
            <person name="Steinert M."/>
            <person name="Luzhetskyy A."/>
            <person name="Wink J."/>
            <person name="Ruckert C."/>
        </authorList>
    </citation>
    <scope>NUCLEOTIDE SEQUENCE [LARGE SCALE GENOMIC DNA]</scope>
    <source>
        <strain evidence="2 3">M2</strain>
    </source>
</reference>
<dbReference type="AlphaFoldDB" id="A0A4P6Q783"/>
<dbReference type="Proteomes" id="UP000292235">
    <property type="component" value="Chromosome"/>
</dbReference>